<sequence length="75" mass="8373">MKSIVILIILAFVPGLHSRFLIRPQPISDEFQEIRPLPITSPPDLEPVPADWGPKPLPLPELAQEEESPITPSTR</sequence>
<accession>A0AA38I2N1</accession>
<name>A0AA38I2N1_9CUCU</name>
<evidence type="ECO:0000313" key="3">
    <source>
        <dbReference type="EMBL" id="KAJ3646991.1"/>
    </source>
</evidence>
<evidence type="ECO:0000256" key="1">
    <source>
        <dbReference type="SAM" id="MobiDB-lite"/>
    </source>
</evidence>
<dbReference type="EMBL" id="JALNTZ010000007">
    <property type="protein sequence ID" value="KAJ3646991.1"/>
    <property type="molecule type" value="Genomic_DNA"/>
</dbReference>
<dbReference type="Proteomes" id="UP001168821">
    <property type="component" value="Unassembled WGS sequence"/>
</dbReference>
<comment type="caution">
    <text evidence="3">The sequence shown here is derived from an EMBL/GenBank/DDBJ whole genome shotgun (WGS) entry which is preliminary data.</text>
</comment>
<organism evidence="3 4">
    <name type="scientific">Zophobas morio</name>
    <dbReference type="NCBI Taxonomy" id="2755281"/>
    <lineage>
        <taxon>Eukaryota</taxon>
        <taxon>Metazoa</taxon>
        <taxon>Ecdysozoa</taxon>
        <taxon>Arthropoda</taxon>
        <taxon>Hexapoda</taxon>
        <taxon>Insecta</taxon>
        <taxon>Pterygota</taxon>
        <taxon>Neoptera</taxon>
        <taxon>Endopterygota</taxon>
        <taxon>Coleoptera</taxon>
        <taxon>Polyphaga</taxon>
        <taxon>Cucujiformia</taxon>
        <taxon>Tenebrionidae</taxon>
        <taxon>Zophobas</taxon>
    </lineage>
</organism>
<dbReference type="AlphaFoldDB" id="A0AA38I2N1"/>
<evidence type="ECO:0000256" key="2">
    <source>
        <dbReference type="SAM" id="SignalP"/>
    </source>
</evidence>
<evidence type="ECO:0000313" key="4">
    <source>
        <dbReference type="Proteomes" id="UP001168821"/>
    </source>
</evidence>
<feature type="signal peptide" evidence="2">
    <location>
        <begin position="1"/>
        <end position="18"/>
    </location>
</feature>
<feature type="chain" id="PRO_5041370040" evidence="2">
    <location>
        <begin position="19"/>
        <end position="75"/>
    </location>
</feature>
<reference evidence="3" key="1">
    <citation type="journal article" date="2023" name="G3 (Bethesda)">
        <title>Whole genome assemblies of Zophobas morio and Tenebrio molitor.</title>
        <authorList>
            <person name="Kaur S."/>
            <person name="Stinson S.A."/>
            <person name="diCenzo G.C."/>
        </authorList>
    </citation>
    <scope>NUCLEOTIDE SEQUENCE</scope>
    <source>
        <strain evidence="3">QUZm001</strain>
    </source>
</reference>
<protein>
    <submittedName>
        <fullName evidence="3">Uncharacterized protein</fullName>
    </submittedName>
</protein>
<keyword evidence="2" id="KW-0732">Signal</keyword>
<keyword evidence="4" id="KW-1185">Reference proteome</keyword>
<feature type="region of interest" description="Disordered" evidence="1">
    <location>
        <begin position="36"/>
        <end position="75"/>
    </location>
</feature>
<proteinExistence type="predicted"/>
<gene>
    <name evidence="3" type="ORF">Zmor_024545</name>
</gene>